<proteinExistence type="predicted"/>
<sequence length="98" mass="11095">MPAYTGFYALASVDSLRDYSCALLAKLERYFEQINNVVIMLLVEKSLFTAKAQRRLICGQVMAEIQHDDMYATIDSQAIMLESQVLKLKKLTNINDGT</sequence>
<dbReference type="Gene3D" id="3.30.160.100">
    <property type="entry name" value="Ribosome hibernation promotion factor-like"/>
    <property type="match status" value="1"/>
</dbReference>
<name>A0ABT2FPV8_9GAMM</name>
<accession>A0ABT2FPV8</accession>
<keyword evidence="2" id="KW-1185">Reference proteome</keyword>
<dbReference type="SUPFAM" id="SSF69754">
    <property type="entry name" value="Ribosome binding protein Y (YfiA homologue)"/>
    <property type="match status" value="1"/>
</dbReference>
<reference evidence="2" key="2">
    <citation type="submission" date="2023-07" db="EMBL/GenBank/DDBJ databases">
        <title>Shewanella mangrovi sp. nov., an acetaldehyde- degrading bacterium isolated from mangrove sediment.</title>
        <authorList>
            <person name="Liu Y."/>
        </authorList>
    </citation>
    <scope>NUCLEOTIDE SEQUENCE [LARGE SCALE GENOMIC DNA]</scope>
    <source>
        <strain evidence="2">C32</strain>
    </source>
</reference>
<dbReference type="InterPro" id="IPR003489">
    <property type="entry name" value="RHF/RaiA"/>
</dbReference>
<comment type="caution">
    <text evidence="1">The sequence shown here is derived from an EMBL/GenBank/DDBJ whole genome shotgun (WGS) entry which is preliminary data.</text>
</comment>
<evidence type="ECO:0000313" key="2">
    <source>
        <dbReference type="Proteomes" id="UP001201549"/>
    </source>
</evidence>
<dbReference type="Pfam" id="PF02482">
    <property type="entry name" value="Ribosomal_S30AE"/>
    <property type="match status" value="1"/>
</dbReference>
<protein>
    <submittedName>
        <fullName evidence="1">Ribosome-associated translation inhibitor RaiA</fullName>
    </submittedName>
</protein>
<organism evidence="1 2">
    <name type="scientific">Shewanella electrica</name>
    <dbReference type="NCBI Taxonomy" id="515560"/>
    <lineage>
        <taxon>Bacteria</taxon>
        <taxon>Pseudomonadati</taxon>
        <taxon>Pseudomonadota</taxon>
        <taxon>Gammaproteobacteria</taxon>
        <taxon>Alteromonadales</taxon>
        <taxon>Shewanellaceae</taxon>
        <taxon>Shewanella</taxon>
    </lineage>
</organism>
<dbReference type="EMBL" id="JAKOGG010000016">
    <property type="protein sequence ID" value="MCS4558081.1"/>
    <property type="molecule type" value="Genomic_DNA"/>
</dbReference>
<dbReference type="InterPro" id="IPR036567">
    <property type="entry name" value="RHF-like"/>
</dbReference>
<reference evidence="1 2" key="1">
    <citation type="submission" date="2022-02" db="EMBL/GenBank/DDBJ databases">
        <authorList>
            <person name="Zhuang L."/>
        </authorList>
    </citation>
    <scope>NUCLEOTIDE SEQUENCE [LARGE SCALE GENOMIC DNA]</scope>
    <source>
        <strain evidence="1 2">C32</strain>
    </source>
</reference>
<dbReference type="NCBIfam" id="TIGR00741">
    <property type="entry name" value="yfiA"/>
    <property type="match status" value="1"/>
</dbReference>
<dbReference type="RefSeq" id="WP_238897714.1">
    <property type="nucleotide sequence ID" value="NZ_JAKOGG010000016.1"/>
</dbReference>
<dbReference type="Proteomes" id="UP001201549">
    <property type="component" value="Unassembled WGS sequence"/>
</dbReference>
<evidence type="ECO:0000313" key="1">
    <source>
        <dbReference type="EMBL" id="MCS4558081.1"/>
    </source>
</evidence>
<gene>
    <name evidence="1" type="primary">raiA</name>
    <name evidence="1" type="ORF">L9G74_16715</name>
</gene>